<feature type="region of interest" description="Disordered" evidence="1">
    <location>
        <begin position="85"/>
        <end position="111"/>
    </location>
</feature>
<dbReference type="RefSeq" id="WP_096046253.1">
    <property type="nucleotide sequence ID" value="NZ_CP023275.1"/>
</dbReference>
<dbReference type="Gene3D" id="1.10.260.40">
    <property type="entry name" value="lambda repressor-like DNA-binding domains"/>
    <property type="match status" value="1"/>
</dbReference>
<gene>
    <name evidence="2" type="ORF">SJPD1_1019</name>
</gene>
<evidence type="ECO:0008006" key="4">
    <source>
        <dbReference type="Google" id="ProtNLM"/>
    </source>
</evidence>
<accession>A0A290HD32</accession>
<dbReference type="EMBL" id="CP023275">
    <property type="protein sequence ID" value="ATB69131.1"/>
    <property type="molecule type" value="Genomic_DNA"/>
</dbReference>
<proteinExistence type="predicted"/>
<feature type="compositionally biased region" description="Polar residues" evidence="1">
    <location>
        <begin position="100"/>
        <end position="111"/>
    </location>
</feature>
<evidence type="ECO:0000313" key="2">
    <source>
        <dbReference type="EMBL" id="ATB69131.1"/>
    </source>
</evidence>
<sequence length="111" mass="12686">MAYTLLTDDEIVHDLGKKLDTLRRTKEVPISELLEKSGTNHNTYDRFINAKSGISLKNFIRLLRGIGALDKLETLLDISHTYSPLQEQSTPKKRIRKKPASNTTFTWGEDQ</sequence>
<dbReference type="InterPro" id="IPR010982">
    <property type="entry name" value="Lambda_DNA-bd_dom_sf"/>
</dbReference>
<dbReference type="GO" id="GO:0003677">
    <property type="term" value="F:DNA binding"/>
    <property type="evidence" value="ECO:0007669"/>
    <property type="project" value="InterPro"/>
</dbReference>
<dbReference type="SUPFAM" id="SSF47413">
    <property type="entry name" value="lambda repressor-like DNA-binding domains"/>
    <property type="match status" value="1"/>
</dbReference>
<reference evidence="3" key="1">
    <citation type="submission" date="2017-09" db="EMBL/GenBank/DDBJ databases">
        <title>The complete genome of Sulfurospirillum sp. JPD-1.</title>
        <authorList>
            <person name="Goris T."/>
        </authorList>
    </citation>
    <scope>NUCLEOTIDE SEQUENCE [LARGE SCALE GENOMIC DNA]</scope>
    <source>
        <strain evidence="3">JPD-1</strain>
    </source>
</reference>
<name>A0A290HD32_9BACT</name>
<evidence type="ECO:0000256" key="1">
    <source>
        <dbReference type="SAM" id="MobiDB-lite"/>
    </source>
</evidence>
<dbReference type="AlphaFoldDB" id="A0A290HD32"/>
<dbReference type="OrthoDB" id="595416at2"/>
<organism evidence="2 3">
    <name type="scientific">Sulfurospirillum diekertiae</name>
    <dbReference type="NCBI Taxonomy" id="1854492"/>
    <lineage>
        <taxon>Bacteria</taxon>
        <taxon>Pseudomonadati</taxon>
        <taxon>Campylobacterota</taxon>
        <taxon>Epsilonproteobacteria</taxon>
        <taxon>Campylobacterales</taxon>
        <taxon>Sulfurospirillaceae</taxon>
        <taxon>Sulfurospirillum</taxon>
    </lineage>
</organism>
<evidence type="ECO:0000313" key="3">
    <source>
        <dbReference type="Proteomes" id="UP000217349"/>
    </source>
</evidence>
<dbReference type="KEGG" id="sulj:SJPD1_1019"/>
<protein>
    <recommendedName>
        <fullName evidence="4">HTH cro/C1-type domain-containing protein</fullName>
    </recommendedName>
</protein>
<dbReference type="Proteomes" id="UP000217349">
    <property type="component" value="Chromosome"/>
</dbReference>